<gene>
    <name evidence="8" type="ORF">HUE88_03000</name>
</gene>
<dbReference type="KEGG" id="sbal:HUE88_03000"/>
<dbReference type="SUPFAM" id="SSF55347">
    <property type="entry name" value="Glyceraldehyde-3-phosphate dehydrogenase-like, C-terminal domain"/>
    <property type="match status" value="1"/>
</dbReference>
<dbReference type="Gene3D" id="3.40.50.720">
    <property type="entry name" value="NAD(P)-binding Rossmann-like Domain"/>
    <property type="match status" value="2"/>
</dbReference>
<dbReference type="AlphaFoldDB" id="A0A7S7LWD6"/>
<name>A0A7S7LWD6_9BACT</name>
<keyword evidence="4" id="KW-0862">Zinc</keyword>
<evidence type="ECO:0000259" key="7">
    <source>
        <dbReference type="SMART" id="SM00829"/>
    </source>
</evidence>
<dbReference type="Pfam" id="PF00107">
    <property type="entry name" value="ADH_zinc_N"/>
    <property type="match status" value="1"/>
</dbReference>
<organism evidence="8 9">
    <name type="scientific">Candidatus Sulfurimonas baltica</name>
    <dbReference type="NCBI Taxonomy" id="2740404"/>
    <lineage>
        <taxon>Bacteria</taxon>
        <taxon>Pseudomonadati</taxon>
        <taxon>Campylobacterota</taxon>
        <taxon>Epsilonproteobacteria</taxon>
        <taxon>Campylobacterales</taxon>
        <taxon>Sulfurimonadaceae</taxon>
        <taxon>Sulfurimonas</taxon>
    </lineage>
</organism>
<dbReference type="Pfam" id="PF08240">
    <property type="entry name" value="ADH_N"/>
    <property type="match status" value="1"/>
</dbReference>
<evidence type="ECO:0000256" key="1">
    <source>
        <dbReference type="ARBA" id="ARBA00001947"/>
    </source>
</evidence>
<keyword evidence="6" id="KW-0812">Transmembrane</keyword>
<dbReference type="InterPro" id="IPR013149">
    <property type="entry name" value="ADH-like_C"/>
</dbReference>
<accession>A0A7S7LWD6</accession>
<reference evidence="8 9" key="1">
    <citation type="submission" date="2020-05" db="EMBL/GenBank/DDBJ databases">
        <title>Sulfurimonas marisnigri, sp. nov., and Sulfurimonas baltica, sp. nov., manganese oxide reducing chemolithoautotrophs of the class Epsilonproteobacteria isolated from the pelagic redoxclines of the Black and Baltic Seas and emended description of the genus Sulfurimonas.</title>
        <authorList>
            <person name="Henkel J.V."/>
            <person name="Laudan C."/>
            <person name="Werner J."/>
            <person name="Neu T."/>
            <person name="Plewe S."/>
            <person name="Sproer C."/>
            <person name="Bunk B."/>
            <person name="Schulz-Vogt H.N."/>
        </authorList>
    </citation>
    <scope>NUCLEOTIDE SEQUENCE [LARGE SCALE GENOMIC DNA]</scope>
    <source>
        <strain evidence="8 9">GD2</strain>
    </source>
</reference>
<evidence type="ECO:0000256" key="3">
    <source>
        <dbReference type="ARBA" id="ARBA00022723"/>
    </source>
</evidence>
<keyword evidence="6" id="KW-1133">Transmembrane helix</keyword>
<feature type="transmembrane region" description="Helical" evidence="6">
    <location>
        <begin position="168"/>
        <end position="188"/>
    </location>
</feature>
<evidence type="ECO:0000313" key="9">
    <source>
        <dbReference type="Proteomes" id="UP000593994"/>
    </source>
</evidence>
<keyword evidence="6" id="KW-0472">Membrane</keyword>
<dbReference type="PANTHER" id="PTHR43350">
    <property type="entry name" value="NAD-DEPENDENT ALCOHOL DEHYDROGENASE"/>
    <property type="match status" value="1"/>
</dbReference>
<dbReference type="GO" id="GO:0000166">
    <property type="term" value="F:nucleotide binding"/>
    <property type="evidence" value="ECO:0007669"/>
    <property type="project" value="InterPro"/>
</dbReference>
<dbReference type="GO" id="GO:0046872">
    <property type="term" value="F:metal ion binding"/>
    <property type="evidence" value="ECO:0007669"/>
    <property type="project" value="UniProtKB-KW"/>
</dbReference>
<comment type="cofactor">
    <cofactor evidence="1">
        <name>Zn(2+)</name>
        <dbReference type="ChEBI" id="CHEBI:29105"/>
    </cofactor>
</comment>
<comment type="similarity">
    <text evidence="2">Belongs to the zinc-containing alcohol dehydrogenase family.</text>
</comment>
<dbReference type="SUPFAM" id="SSF51735">
    <property type="entry name" value="NAD(P)-binding Rossmann-fold domains"/>
    <property type="match status" value="2"/>
</dbReference>
<dbReference type="RefSeq" id="WP_194370921.1">
    <property type="nucleotide sequence ID" value="NZ_CP054492.1"/>
</dbReference>
<sequence length="710" mass="78136">MIQAIVKKGKVLGEEISAPNVSKGSLLIKVVNSCISAGTEMSGVQGSGKSLIKRALEQPANVKKVIDMVKSDGISKTYAIVKDKLDSGSPTGYSISGVVIAVGEGVTNLKVGDSVAAAGAGLANHAEYVDVPQNLVMKIPKGMSFEDSSTVTLGGIAMQGVRRSDMKLGEMCVVVGAGILGLLAVQMLRLSGVRVAVTDFDDRRLEIAKEYGAELIINPSRDDVVQTITNWSDGHGADAVLFTAATGSSEPLSQSFHMCKKKGKVILVGVVGMEIKREDMYAKELDFLISTSYGPGRYDKNYEEKGLDYPYSYVRWTENRNMTEYLRLVHTGAIKLDKLIDANYTIEKVTEAFESLQAPGAKPLMVLLDYGMADLAQLENYLNHDRKVVLNNNPLQKNIINVALIGAGGFATGMHLPNIAKLSNKYKLHAVMNRTGHKAKAVAEQYKANYATTNYEDILNDKDVDLVLISTRHDSHAELSLRALQAGKNVFVEKPLATNQEDLDSIKAFYESDTPNKPVLFTGFNRRFSKYTTEIKKHTDKRINPMMIRYRMNAGFIPLDHWVHEDGGRMVGEACHIIDLMTSLTNSKIESISVESLTPKTDNYSSSDNKSITLKYADGSVASIEYFANGSKELAKEFMEVHFDGKSILMDDYETLTGCSVKVAEIKDEISQKGQLEELEVLYETIKGNKKEWPIELWDMIQTTETTLII</sequence>
<protein>
    <submittedName>
        <fullName evidence="8">Gfo/Idh/MocA family oxidoreductase</fullName>
    </submittedName>
</protein>
<dbReference type="InterPro" id="IPR000683">
    <property type="entry name" value="Gfo/Idh/MocA-like_OxRdtase_N"/>
</dbReference>
<feature type="domain" description="Enoyl reductase (ER)" evidence="7">
    <location>
        <begin position="54"/>
        <end position="367"/>
    </location>
</feature>
<dbReference type="InterPro" id="IPR011032">
    <property type="entry name" value="GroES-like_sf"/>
</dbReference>
<keyword evidence="3" id="KW-0479">Metal-binding</keyword>
<evidence type="ECO:0000313" key="8">
    <source>
        <dbReference type="EMBL" id="QOY52673.1"/>
    </source>
</evidence>
<dbReference type="Gene3D" id="3.90.180.10">
    <property type="entry name" value="Medium-chain alcohol dehydrogenases, catalytic domain"/>
    <property type="match status" value="2"/>
</dbReference>
<keyword evidence="9" id="KW-1185">Reference proteome</keyword>
<evidence type="ECO:0000256" key="5">
    <source>
        <dbReference type="ARBA" id="ARBA00023002"/>
    </source>
</evidence>
<proteinExistence type="inferred from homology"/>
<dbReference type="PANTHER" id="PTHR43350:SF19">
    <property type="entry name" value="D-GULOSIDE 3-DEHYDROGENASE"/>
    <property type="match status" value="1"/>
</dbReference>
<dbReference type="SMART" id="SM00829">
    <property type="entry name" value="PKS_ER"/>
    <property type="match status" value="1"/>
</dbReference>
<keyword evidence="5" id="KW-0560">Oxidoreductase</keyword>
<dbReference type="Proteomes" id="UP000593994">
    <property type="component" value="Chromosome"/>
</dbReference>
<evidence type="ECO:0000256" key="2">
    <source>
        <dbReference type="ARBA" id="ARBA00008072"/>
    </source>
</evidence>
<dbReference type="GO" id="GO:0016491">
    <property type="term" value="F:oxidoreductase activity"/>
    <property type="evidence" value="ECO:0007669"/>
    <property type="project" value="UniProtKB-KW"/>
</dbReference>
<dbReference type="Gene3D" id="3.30.360.10">
    <property type="entry name" value="Dihydrodipicolinate Reductase, domain 2"/>
    <property type="match status" value="1"/>
</dbReference>
<dbReference type="Pfam" id="PF01408">
    <property type="entry name" value="GFO_IDH_MocA"/>
    <property type="match status" value="1"/>
</dbReference>
<dbReference type="InterPro" id="IPR036291">
    <property type="entry name" value="NAD(P)-bd_dom_sf"/>
</dbReference>
<dbReference type="CDD" id="cd08255">
    <property type="entry name" value="2-desacetyl-2-hydroxyethyl_bacteriochlorophyllide_like"/>
    <property type="match status" value="1"/>
</dbReference>
<dbReference type="EMBL" id="CP054492">
    <property type="protein sequence ID" value="QOY52673.1"/>
    <property type="molecule type" value="Genomic_DNA"/>
</dbReference>
<evidence type="ECO:0000256" key="6">
    <source>
        <dbReference type="SAM" id="Phobius"/>
    </source>
</evidence>
<evidence type="ECO:0000256" key="4">
    <source>
        <dbReference type="ARBA" id="ARBA00022833"/>
    </source>
</evidence>
<dbReference type="SUPFAM" id="SSF50129">
    <property type="entry name" value="GroES-like"/>
    <property type="match status" value="1"/>
</dbReference>
<dbReference type="InterPro" id="IPR020843">
    <property type="entry name" value="ER"/>
</dbReference>
<dbReference type="InterPro" id="IPR013154">
    <property type="entry name" value="ADH-like_N"/>
</dbReference>